<keyword evidence="3" id="KW-1185">Reference proteome</keyword>
<dbReference type="OrthoDB" id="8119704at2759"/>
<dbReference type="GO" id="GO:0016787">
    <property type="term" value="F:hydrolase activity"/>
    <property type="evidence" value="ECO:0007669"/>
    <property type="project" value="UniProtKB-KW"/>
</dbReference>
<dbReference type="InterPro" id="IPR000073">
    <property type="entry name" value="AB_hydrolase_1"/>
</dbReference>
<gene>
    <name evidence="2" type="ORF">CONPUDRAFT_57178</name>
</gene>
<dbReference type="RefSeq" id="XP_007769022.1">
    <property type="nucleotide sequence ID" value="XM_007770832.1"/>
</dbReference>
<organism evidence="2 3">
    <name type="scientific">Coniophora puteana (strain RWD-64-598)</name>
    <name type="common">Brown rot fungus</name>
    <dbReference type="NCBI Taxonomy" id="741705"/>
    <lineage>
        <taxon>Eukaryota</taxon>
        <taxon>Fungi</taxon>
        <taxon>Dikarya</taxon>
        <taxon>Basidiomycota</taxon>
        <taxon>Agaricomycotina</taxon>
        <taxon>Agaricomycetes</taxon>
        <taxon>Agaricomycetidae</taxon>
        <taxon>Boletales</taxon>
        <taxon>Coniophorineae</taxon>
        <taxon>Coniophoraceae</taxon>
        <taxon>Coniophora</taxon>
    </lineage>
</organism>
<dbReference type="GO" id="GO:0016020">
    <property type="term" value="C:membrane"/>
    <property type="evidence" value="ECO:0007669"/>
    <property type="project" value="TreeGrafter"/>
</dbReference>
<dbReference type="KEGG" id="cput:CONPUDRAFT_57178"/>
<dbReference type="InterPro" id="IPR050266">
    <property type="entry name" value="AB_hydrolase_sf"/>
</dbReference>
<dbReference type="PANTHER" id="PTHR43798:SF33">
    <property type="entry name" value="HYDROLASE, PUTATIVE (AFU_ORTHOLOGUE AFUA_2G14860)-RELATED"/>
    <property type="match status" value="1"/>
</dbReference>
<feature type="domain" description="AB hydrolase-1" evidence="1">
    <location>
        <begin position="45"/>
        <end position="130"/>
    </location>
</feature>
<dbReference type="GeneID" id="19207854"/>
<proteinExistence type="predicted"/>
<dbReference type="SUPFAM" id="SSF53474">
    <property type="entry name" value="alpha/beta-Hydrolases"/>
    <property type="match status" value="1"/>
</dbReference>
<dbReference type="Proteomes" id="UP000053558">
    <property type="component" value="Unassembled WGS sequence"/>
</dbReference>
<dbReference type="PANTHER" id="PTHR43798">
    <property type="entry name" value="MONOACYLGLYCEROL LIPASE"/>
    <property type="match status" value="1"/>
</dbReference>
<comment type="caution">
    <text evidence="2">The sequence shown here is derived from an EMBL/GenBank/DDBJ whole genome shotgun (WGS) entry which is preliminary data.</text>
</comment>
<reference evidence="3" key="1">
    <citation type="journal article" date="2012" name="Science">
        <title>The Paleozoic origin of enzymatic lignin decomposition reconstructed from 31 fungal genomes.</title>
        <authorList>
            <person name="Floudas D."/>
            <person name="Binder M."/>
            <person name="Riley R."/>
            <person name="Barry K."/>
            <person name="Blanchette R.A."/>
            <person name="Henrissat B."/>
            <person name="Martinez A.T."/>
            <person name="Otillar R."/>
            <person name="Spatafora J.W."/>
            <person name="Yadav J.S."/>
            <person name="Aerts A."/>
            <person name="Benoit I."/>
            <person name="Boyd A."/>
            <person name="Carlson A."/>
            <person name="Copeland A."/>
            <person name="Coutinho P.M."/>
            <person name="de Vries R.P."/>
            <person name="Ferreira P."/>
            <person name="Findley K."/>
            <person name="Foster B."/>
            <person name="Gaskell J."/>
            <person name="Glotzer D."/>
            <person name="Gorecki P."/>
            <person name="Heitman J."/>
            <person name="Hesse C."/>
            <person name="Hori C."/>
            <person name="Igarashi K."/>
            <person name="Jurgens J.A."/>
            <person name="Kallen N."/>
            <person name="Kersten P."/>
            <person name="Kohler A."/>
            <person name="Kuees U."/>
            <person name="Kumar T.K.A."/>
            <person name="Kuo A."/>
            <person name="LaButti K."/>
            <person name="Larrondo L.F."/>
            <person name="Lindquist E."/>
            <person name="Ling A."/>
            <person name="Lombard V."/>
            <person name="Lucas S."/>
            <person name="Lundell T."/>
            <person name="Martin R."/>
            <person name="McLaughlin D.J."/>
            <person name="Morgenstern I."/>
            <person name="Morin E."/>
            <person name="Murat C."/>
            <person name="Nagy L.G."/>
            <person name="Nolan M."/>
            <person name="Ohm R.A."/>
            <person name="Patyshakuliyeva A."/>
            <person name="Rokas A."/>
            <person name="Ruiz-Duenas F.J."/>
            <person name="Sabat G."/>
            <person name="Salamov A."/>
            <person name="Samejima M."/>
            <person name="Schmutz J."/>
            <person name="Slot J.C."/>
            <person name="St John F."/>
            <person name="Stenlid J."/>
            <person name="Sun H."/>
            <person name="Sun S."/>
            <person name="Syed K."/>
            <person name="Tsang A."/>
            <person name="Wiebenga A."/>
            <person name="Young D."/>
            <person name="Pisabarro A."/>
            <person name="Eastwood D.C."/>
            <person name="Martin F."/>
            <person name="Cullen D."/>
            <person name="Grigoriev I.V."/>
            <person name="Hibbett D.S."/>
        </authorList>
    </citation>
    <scope>NUCLEOTIDE SEQUENCE [LARGE SCALE GENOMIC DNA]</scope>
    <source>
        <strain evidence="3">RWD-64-598 SS2</strain>
    </source>
</reference>
<dbReference type="Gene3D" id="3.40.50.1820">
    <property type="entry name" value="alpha/beta hydrolase"/>
    <property type="match status" value="1"/>
</dbReference>
<evidence type="ECO:0000259" key="1">
    <source>
        <dbReference type="Pfam" id="PF00561"/>
    </source>
</evidence>
<accession>A0A5M3MNI0</accession>
<name>A0A5M3MNI0_CONPW</name>
<dbReference type="OMA" id="YEYFDIQ"/>
<evidence type="ECO:0000313" key="3">
    <source>
        <dbReference type="Proteomes" id="UP000053558"/>
    </source>
</evidence>
<protein>
    <submittedName>
        <fullName evidence="2">Alpha beta-hydrolase</fullName>
    </submittedName>
</protein>
<dbReference type="EMBL" id="JH711579">
    <property type="protein sequence ID" value="EIW80181.1"/>
    <property type="molecule type" value="Genomic_DNA"/>
</dbReference>
<keyword evidence="2" id="KW-0378">Hydrolase</keyword>
<dbReference type="Pfam" id="PF00561">
    <property type="entry name" value="Abhydrolase_1"/>
    <property type="match status" value="1"/>
</dbReference>
<dbReference type="AlphaFoldDB" id="A0A5M3MNI0"/>
<sequence>MKGNSPIQQNGLFGPFQSVQRPDGTRIAFDILGAELQDGSRAKTPVVFVGGMTSCRHDFDRVAVLLARSRPVLLVDHRGMGDSTIPPDGVDKFTIEVLARDLLAVLETVGWKKIAIISHSMGGIVAQQLLFLPYHPTQPTPLPFTVSHVVFAASLPRPIRNEKFGVKFPPKPLSKLTQEQRAFLVRASMYADFDDAFWDDPANEKRIDELVARGLKGRPFPVIFQQRRSTSNFDFTSANLHARIPRSTRVLAFSGAADQIVPPTNQGDFLALIPHARALRVSVPGEGGELEWRGQRVRRGTVPSATFGHNWVEYFTPEIWLGVFEEFFDEGEVGAGKSKL</sequence>
<evidence type="ECO:0000313" key="2">
    <source>
        <dbReference type="EMBL" id="EIW80181.1"/>
    </source>
</evidence>
<dbReference type="InterPro" id="IPR029058">
    <property type="entry name" value="AB_hydrolase_fold"/>
</dbReference>